<sequence length="80" mass="8851">MTAMHRELVEVKRELVQFTALRNNLITRLDDAVARTQEAMSATGARAGSGPDPLVEARRDRDMGVVKSMLAEILESLGKR</sequence>
<evidence type="ECO:0000313" key="1">
    <source>
        <dbReference type="EMBL" id="MDO1537488.1"/>
    </source>
</evidence>
<evidence type="ECO:0000313" key="2">
    <source>
        <dbReference type="Proteomes" id="UP001169027"/>
    </source>
</evidence>
<accession>A0ABT8SF41</accession>
<dbReference type="RefSeq" id="WP_301815922.1">
    <property type="nucleotide sequence ID" value="NZ_JAUJZH010000042.1"/>
</dbReference>
<comment type="caution">
    <text evidence="1">The sequence shown here is derived from an EMBL/GenBank/DDBJ whole genome shotgun (WGS) entry which is preliminary data.</text>
</comment>
<proteinExistence type="predicted"/>
<protein>
    <submittedName>
        <fullName evidence="1">Uncharacterized protein</fullName>
    </submittedName>
</protein>
<dbReference type="Proteomes" id="UP001169027">
    <property type="component" value="Unassembled WGS sequence"/>
</dbReference>
<organism evidence="1 2">
    <name type="scientific">Variovorax ginsengisoli</name>
    <dbReference type="NCBI Taxonomy" id="363844"/>
    <lineage>
        <taxon>Bacteria</taxon>
        <taxon>Pseudomonadati</taxon>
        <taxon>Pseudomonadota</taxon>
        <taxon>Betaproteobacteria</taxon>
        <taxon>Burkholderiales</taxon>
        <taxon>Comamonadaceae</taxon>
        <taxon>Variovorax</taxon>
    </lineage>
</organism>
<gene>
    <name evidence="1" type="ORF">Q2T77_35125</name>
</gene>
<name>A0ABT8SF41_9BURK</name>
<dbReference type="EMBL" id="JAUKVY010000042">
    <property type="protein sequence ID" value="MDO1537488.1"/>
    <property type="molecule type" value="Genomic_DNA"/>
</dbReference>
<reference evidence="1" key="1">
    <citation type="submission" date="2023-06" db="EMBL/GenBank/DDBJ databases">
        <authorList>
            <person name="Jiang Y."/>
            <person name="Liu Q."/>
        </authorList>
    </citation>
    <scope>NUCLEOTIDE SEQUENCE</scope>
    <source>
        <strain evidence="1">CGMCC 1.12090</strain>
    </source>
</reference>
<keyword evidence="2" id="KW-1185">Reference proteome</keyword>